<feature type="transmembrane region" description="Helical" evidence="7">
    <location>
        <begin position="400"/>
        <end position="422"/>
    </location>
</feature>
<evidence type="ECO:0000313" key="9">
    <source>
        <dbReference type="Proteomes" id="UP000490386"/>
    </source>
</evidence>
<sequence>MPSLSSPFRSGAREQAPVVPGAPRKTGQGLRNMELGLLVFAFIINFSALLLVQLGVRGTFDFNVVTLSAIIGALTLGVNIVLRFRAPGADPFILPIAAVLNGLGIAMIYRIDLGNPNLEGVFWTPSTQQIVLTMLAVGVAIAVLIALKNHRVLQRYTYVFMAVAIVLLLLPLIPGLGRTDVAARVWISIAGFSFQPGEIAKIALAIFFAGYLVTARDSLSVVGKKFLWMRFPRIRDLGPILVVWAVCMGVLVFQRDLGTSLLYFGLFLVMVFVSTGRLSWVLIGLGLFIGGALIAANTLGYVEFRVHAWLDPFDQEMYEADGGSYQLVTGLFGLAAGGLIGKGLGSGSPGTTPLASSDFIIAAIGEELGMAGIFVVLLLFVIFVARGFRIGQQGVDDFGRLLATGLAFTIALQVFVVAGGVMRVIPLTGLTMPFMAAGGSSLLANWIIVAILLRLSDTVRNVPTEAIDE</sequence>
<keyword evidence="4 7" id="KW-1133">Transmembrane helix</keyword>
<organism evidence="8 9">
    <name type="scientific">Pseudoclavibacter terrae</name>
    <dbReference type="NCBI Taxonomy" id="1530195"/>
    <lineage>
        <taxon>Bacteria</taxon>
        <taxon>Bacillati</taxon>
        <taxon>Actinomycetota</taxon>
        <taxon>Actinomycetes</taxon>
        <taxon>Micrococcales</taxon>
        <taxon>Microbacteriaceae</taxon>
        <taxon>Pseudoclavibacter</taxon>
    </lineage>
</organism>
<evidence type="ECO:0000256" key="5">
    <source>
        <dbReference type="ARBA" id="ARBA00023136"/>
    </source>
</evidence>
<feature type="transmembrane region" description="Helical" evidence="7">
    <location>
        <begin position="257"/>
        <end position="273"/>
    </location>
</feature>
<feature type="transmembrane region" description="Helical" evidence="7">
    <location>
        <begin position="434"/>
        <end position="453"/>
    </location>
</feature>
<evidence type="ECO:0000256" key="7">
    <source>
        <dbReference type="SAM" id="Phobius"/>
    </source>
</evidence>
<dbReference type="RefSeq" id="WP_151423897.1">
    <property type="nucleotide sequence ID" value="NZ_WBJX01000003.1"/>
</dbReference>
<dbReference type="OrthoDB" id="9812661at2"/>
<dbReference type="GO" id="GO:0051301">
    <property type="term" value="P:cell division"/>
    <property type="evidence" value="ECO:0007669"/>
    <property type="project" value="InterPro"/>
</dbReference>
<dbReference type="Proteomes" id="UP000490386">
    <property type="component" value="Unassembled WGS sequence"/>
</dbReference>
<accession>A0A7J5B3S7</accession>
<dbReference type="AlphaFoldDB" id="A0A7J5B3S7"/>
<dbReference type="GO" id="GO:0032153">
    <property type="term" value="C:cell division site"/>
    <property type="evidence" value="ECO:0007669"/>
    <property type="project" value="TreeGrafter"/>
</dbReference>
<keyword evidence="9" id="KW-1185">Reference proteome</keyword>
<protein>
    <submittedName>
        <fullName evidence="8">FtsW/RodA/SpoVE family cell cycle protein</fullName>
    </submittedName>
</protein>
<feature type="transmembrane region" description="Helical" evidence="7">
    <location>
        <begin position="129"/>
        <end position="147"/>
    </location>
</feature>
<feature type="transmembrane region" description="Helical" evidence="7">
    <location>
        <begin position="62"/>
        <end position="82"/>
    </location>
</feature>
<dbReference type="PANTHER" id="PTHR30474:SF3">
    <property type="entry name" value="PEPTIDOGLYCAN GLYCOSYLTRANSFERASE RODA"/>
    <property type="match status" value="1"/>
</dbReference>
<dbReference type="GO" id="GO:0005886">
    <property type="term" value="C:plasma membrane"/>
    <property type="evidence" value="ECO:0007669"/>
    <property type="project" value="TreeGrafter"/>
</dbReference>
<gene>
    <name evidence="8" type="ORF">F8O03_10995</name>
</gene>
<feature type="transmembrane region" description="Helical" evidence="7">
    <location>
        <begin position="35"/>
        <end position="56"/>
    </location>
</feature>
<name>A0A7J5B3S7_9MICO</name>
<evidence type="ECO:0000256" key="6">
    <source>
        <dbReference type="SAM" id="MobiDB-lite"/>
    </source>
</evidence>
<feature type="transmembrane region" description="Helical" evidence="7">
    <location>
        <begin position="234"/>
        <end position="251"/>
    </location>
</feature>
<reference evidence="8 9" key="1">
    <citation type="submission" date="2019-09" db="EMBL/GenBank/DDBJ databases">
        <title>Phylogeny of genus Pseudoclavibacter and closely related genus.</title>
        <authorList>
            <person name="Li Y."/>
        </authorList>
    </citation>
    <scope>NUCLEOTIDE SEQUENCE [LARGE SCALE GENOMIC DNA]</scope>
    <source>
        <strain evidence="8 9">THG-MD12</strain>
    </source>
</reference>
<feature type="transmembrane region" description="Helical" evidence="7">
    <location>
        <begin position="185"/>
        <end position="213"/>
    </location>
</feature>
<keyword evidence="5 7" id="KW-0472">Membrane</keyword>
<evidence type="ECO:0000256" key="2">
    <source>
        <dbReference type="ARBA" id="ARBA00022692"/>
    </source>
</evidence>
<dbReference type="GO" id="GO:0008360">
    <property type="term" value="P:regulation of cell shape"/>
    <property type="evidence" value="ECO:0007669"/>
    <property type="project" value="UniProtKB-KW"/>
</dbReference>
<evidence type="ECO:0000313" key="8">
    <source>
        <dbReference type="EMBL" id="KAB1637725.1"/>
    </source>
</evidence>
<dbReference type="Pfam" id="PF01098">
    <property type="entry name" value="FTSW_RODA_SPOVE"/>
    <property type="match status" value="1"/>
</dbReference>
<feature type="transmembrane region" description="Helical" evidence="7">
    <location>
        <begin position="89"/>
        <end position="109"/>
    </location>
</feature>
<keyword evidence="2 7" id="KW-0812">Transmembrane</keyword>
<dbReference type="PANTHER" id="PTHR30474">
    <property type="entry name" value="CELL CYCLE PROTEIN"/>
    <property type="match status" value="1"/>
</dbReference>
<comment type="caution">
    <text evidence="8">The sequence shown here is derived from an EMBL/GenBank/DDBJ whole genome shotgun (WGS) entry which is preliminary data.</text>
</comment>
<evidence type="ECO:0000256" key="1">
    <source>
        <dbReference type="ARBA" id="ARBA00004141"/>
    </source>
</evidence>
<dbReference type="GO" id="GO:0015648">
    <property type="term" value="F:lipid-linked peptidoglycan transporter activity"/>
    <property type="evidence" value="ECO:0007669"/>
    <property type="project" value="TreeGrafter"/>
</dbReference>
<feature type="transmembrane region" description="Helical" evidence="7">
    <location>
        <begin position="280"/>
        <end position="302"/>
    </location>
</feature>
<keyword evidence="3" id="KW-0133">Cell shape</keyword>
<dbReference type="InterPro" id="IPR001182">
    <property type="entry name" value="FtsW/RodA"/>
</dbReference>
<comment type="subcellular location">
    <subcellularLocation>
        <location evidence="1">Membrane</location>
        <topology evidence="1">Multi-pass membrane protein</topology>
    </subcellularLocation>
</comment>
<proteinExistence type="predicted"/>
<feature type="transmembrane region" description="Helical" evidence="7">
    <location>
        <begin position="156"/>
        <end position="173"/>
    </location>
</feature>
<feature type="transmembrane region" description="Helical" evidence="7">
    <location>
        <begin position="368"/>
        <end position="388"/>
    </location>
</feature>
<dbReference type="EMBL" id="WBJX01000003">
    <property type="protein sequence ID" value="KAB1637725.1"/>
    <property type="molecule type" value="Genomic_DNA"/>
</dbReference>
<evidence type="ECO:0000256" key="4">
    <source>
        <dbReference type="ARBA" id="ARBA00022989"/>
    </source>
</evidence>
<feature type="region of interest" description="Disordered" evidence="6">
    <location>
        <begin position="1"/>
        <end position="25"/>
    </location>
</feature>
<evidence type="ECO:0000256" key="3">
    <source>
        <dbReference type="ARBA" id="ARBA00022960"/>
    </source>
</evidence>